<protein>
    <submittedName>
        <fullName evidence="1">Uncharacterized protein</fullName>
    </submittedName>
</protein>
<comment type="caution">
    <text evidence="1">The sequence shown here is derived from an EMBL/GenBank/DDBJ whole genome shotgun (WGS) entry which is preliminary data.</text>
</comment>
<evidence type="ECO:0000313" key="1">
    <source>
        <dbReference type="EMBL" id="KAF2630773.1"/>
    </source>
</evidence>
<accession>A0ACB6SBQ4</accession>
<dbReference type="EMBL" id="MU006706">
    <property type="protein sequence ID" value="KAF2630773.1"/>
    <property type="molecule type" value="Genomic_DNA"/>
</dbReference>
<sequence length="301" mass="33876">MYTTWSYLEAFMACELLSKVLDIPSWVPDWSTPLKREDNYFTTGNTSARIAAQPTFDKTGLRCTVSGVRAGLVQSRRFTREEFNRFVRALKPPEESSTDLYMTGHTLSEVCCRVLVANGFRDTRLPPDPRLPDFARSLNLLKLAWSDDASGTDFGHVHSNLHFHHMQQVTQTRWVCKTPEGYLGLAPIEAQFGDVLCVLLNCAFPVILRIAASYTWLLVGPCYAHGLMNGEGIYRNSRFNRSGRDGHTEMFNPENGLPYLSAEETLEEGGIKVESTREAPYQPFVAPEILRAAGIQVEDFV</sequence>
<proteinExistence type="predicted"/>
<organism evidence="1 2">
    <name type="scientific">Macroventuria anomochaeta</name>
    <dbReference type="NCBI Taxonomy" id="301207"/>
    <lineage>
        <taxon>Eukaryota</taxon>
        <taxon>Fungi</taxon>
        <taxon>Dikarya</taxon>
        <taxon>Ascomycota</taxon>
        <taxon>Pezizomycotina</taxon>
        <taxon>Dothideomycetes</taxon>
        <taxon>Pleosporomycetidae</taxon>
        <taxon>Pleosporales</taxon>
        <taxon>Pleosporineae</taxon>
        <taxon>Didymellaceae</taxon>
        <taxon>Macroventuria</taxon>
    </lineage>
</organism>
<reference evidence="1" key="1">
    <citation type="journal article" date="2020" name="Stud. Mycol.">
        <title>101 Dothideomycetes genomes: a test case for predicting lifestyles and emergence of pathogens.</title>
        <authorList>
            <person name="Haridas S."/>
            <person name="Albert R."/>
            <person name="Binder M."/>
            <person name="Bloem J."/>
            <person name="Labutti K."/>
            <person name="Salamov A."/>
            <person name="Andreopoulos B."/>
            <person name="Baker S."/>
            <person name="Barry K."/>
            <person name="Bills G."/>
            <person name="Bluhm B."/>
            <person name="Cannon C."/>
            <person name="Castanera R."/>
            <person name="Culley D."/>
            <person name="Daum C."/>
            <person name="Ezra D."/>
            <person name="Gonzalez J."/>
            <person name="Henrissat B."/>
            <person name="Kuo A."/>
            <person name="Liang C."/>
            <person name="Lipzen A."/>
            <person name="Lutzoni F."/>
            <person name="Magnuson J."/>
            <person name="Mondo S."/>
            <person name="Nolan M."/>
            <person name="Ohm R."/>
            <person name="Pangilinan J."/>
            <person name="Park H.-J."/>
            <person name="Ramirez L."/>
            <person name="Alfaro M."/>
            <person name="Sun H."/>
            <person name="Tritt A."/>
            <person name="Yoshinaga Y."/>
            <person name="Zwiers L.-H."/>
            <person name="Turgeon B."/>
            <person name="Goodwin S."/>
            <person name="Spatafora J."/>
            <person name="Crous P."/>
            <person name="Grigoriev I."/>
        </authorList>
    </citation>
    <scope>NUCLEOTIDE SEQUENCE</scope>
    <source>
        <strain evidence="1">CBS 525.71</strain>
    </source>
</reference>
<name>A0ACB6SBQ4_9PLEO</name>
<dbReference type="Proteomes" id="UP000799754">
    <property type="component" value="Unassembled WGS sequence"/>
</dbReference>
<evidence type="ECO:0000313" key="2">
    <source>
        <dbReference type="Proteomes" id="UP000799754"/>
    </source>
</evidence>
<gene>
    <name evidence="1" type="ORF">BU25DRAFT_247471</name>
</gene>
<keyword evidence="2" id="KW-1185">Reference proteome</keyword>